<dbReference type="OrthoDB" id="9815506at2"/>
<proteinExistence type="predicted"/>
<dbReference type="Gene3D" id="3.40.47.10">
    <property type="match status" value="1"/>
</dbReference>
<protein>
    <submittedName>
        <fullName evidence="5">Uncharacterized protein</fullName>
    </submittedName>
</protein>
<dbReference type="PATRIC" id="fig|189381.12.peg.2821"/>
<dbReference type="GO" id="GO:0006633">
    <property type="term" value="P:fatty acid biosynthetic process"/>
    <property type="evidence" value="ECO:0007669"/>
    <property type="project" value="InterPro"/>
</dbReference>
<dbReference type="Proteomes" id="UP000037405">
    <property type="component" value="Unassembled WGS sequence"/>
</dbReference>
<dbReference type="InterPro" id="IPR013747">
    <property type="entry name" value="ACP_syn_III_C"/>
</dbReference>
<dbReference type="GO" id="GO:0004315">
    <property type="term" value="F:3-oxoacyl-[acyl-carrier-protein] synthase activity"/>
    <property type="evidence" value="ECO:0007669"/>
    <property type="project" value="InterPro"/>
</dbReference>
<feature type="domain" description="Beta-ketoacyl-[acyl-carrier-protein] synthase III C-terminal" evidence="3">
    <location>
        <begin position="220"/>
        <end position="310"/>
    </location>
</feature>
<dbReference type="SUPFAM" id="SSF53901">
    <property type="entry name" value="Thiolase-like"/>
    <property type="match status" value="1"/>
</dbReference>
<evidence type="ECO:0000259" key="3">
    <source>
        <dbReference type="Pfam" id="PF08541"/>
    </source>
</evidence>
<dbReference type="PANTHER" id="PTHR34069:SF2">
    <property type="entry name" value="BETA-KETOACYL-[ACYL-CARRIER-PROTEIN] SYNTHASE III"/>
    <property type="match status" value="1"/>
</dbReference>
<dbReference type="NCBIfam" id="NF006829">
    <property type="entry name" value="PRK09352.1"/>
    <property type="match status" value="1"/>
</dbReference>
<accession>A0A0M0G786</accession>
<feature type="domain" description="Beta-ketoacyl-[acyl-carrier-protein] synthase III N-terminal" evidence="4">
    <location>
        <begin position="105"/>
        <end position="183"/>
    </location>
</feature>
<keyword evidence="6" id="KW-1185">Reference proteome</keyword>
<gene>
    <name evidence="5" type="ORF">AF331_13780</name>
</gene>
<keyword evidence="1" id="KW-0808">Transferase</keyword>
<evidence type="ECO:0000313" key="6">
    <source>
        <dbReference type="Proteomes" id="UP000037405"/>
    </source>
</evidence>
<dbReference type="EMBL" id="LGUE01000004">
    <property type="protein sequence ID" value="KON85387.1"/>
    <property type="molecule type" value="Genomic_DNA"/>
</dbReference>
<comment type="caution">
    <text evidence="5">The sequence shown here is derived from an EMBL/GenBank/DDBJ whole genome shotgun (WGS) entry which is preliminary data.</text>
</comment>
<sequence>MVNTGILGIGVDIPDRVVNNEELGARFGMKASDIERKTGIIERRYLSKEETLTELCERAGKRAIENAGVNAEEIDLVIIATNTHDTHITAALVQDRIGARKCAGLDLHSGCSSFITGLATAVQFVKTGMYKKSLVVAVDKCSSLLNPDDYKTSLIFGDGAAAVIVGEVPEGRGILGITMQMDGSGGHHLHLDENKHIKMNGRAVFDFAVEKFPEAVNEILAQTGYTLDDVHFIIPHQSNLRIIETSIASLGYPMEQVHTHTIRYYGNSSAPTIPIGLHKEVTEGKIKDGDLVILVGYGAGLGWGAVALRWGS</sequence>
<dbReference type="Pfam" id="PF08545">
    <property type="entry name" value="ACP_syn_III"/>
    <property type="match status" value="1"/>
</dbReference>
<reference evidence="6" key="1">
    <citation type="submission" date="2015-07" db="EMBL/GenBank/DDBJ databases">
        <title>Fjat-14235 jcm11544.</title>
        <authorList>
            <person name="Liu B."/>
            <person name="Wang J."/>
            <person name="Zhu Y."/>
            <person name="Liu G."/>
            <person name="Chen Q."/>
            <person name="Chen Z."/>
            <person name="Lan J."/>
            <person name="Che J."/>
            <person name="Ge C."/>
            <person name="Shi H."/>
            <person name="Pan Z."/>
            <person name="Liu X."/>
        </authorList>
    </citation>
    <scope>NUCLEOTIDE SEQUENCE [LARGE SCALE GENOMIC DNA]</scope>
    <source>
        <strain evidence="6">JCM 11544</strain>
    </source>
</reference>
<organism evidence="5 6">
    <name type="scientific">Rossellomorea marisflavi</name>
    <dbReference type="NCBI Taxonomy" id="189381"/>
    <lineage>
        <taxon>Bacteria</taxon>
        <taxon>Bacillati</taxon>
        <taxon>Bacillota</taxon>
        <taxon>Bacilli</taxon>
        <taxon>Bacillales</taxon>
        <taxon>Bacillaceae</taxon>
        <taxon>Rossellomorea</taxon>
    </lineage>
</organism>
<dbReference type="PANTHER" id="PTHR34069">
    <property type="entry name" value="3-OXOACYL-[ACYL-CARRIER-PROTEIN] SYNTHASE 3"/>
    <property type="match status" value="1"/>
</dbReference>
<dbReference type="AlphaFoldDB" id="A0A0M0G786"/>
<dbReference type="STRING" id="189381.GCA_900166615_01169"/>
<dbReference type="InterPro" id="IPR013751">
    <property type="entry name" value="ACP_syn_III_N"/>
</dbReference>
<keyword evidence="2" id="KW-0012">Acyltransferase</keyword>
<dbReference type="Pfam" id="PF08541">
    <property type="entry name" value="ACP_syn_III_C"/>
    <property type="match status" value="1"/>
</dbReference>
<dbReference type="InterPro" id="IPR016039">
    <property type="entry name" value="Thiolase-like"/>
</dbReference>
<evidence type="ECO:0000259" key="4">
    <source>
        <dbReference type="Pfam" id="PF08545"/>
    </source>
</evidence>
<dbReference type="CDD" id="cd00830">
    <property type="entry name" value="KAS_III"/>
    <property type="match status" value="1"/>
</dbReference>
<name>A0A0M0G786_9BACI</name>
<evidence type="ECO:0000256" key="1">
    <source>
        <dbReference type="ARBA" id="ARBA00022679"/>
    </source>
</evidence>
<dbReference type="GO" id="GO:0044550">
    <property type="term" value="P:secondary metabolite biosynthetic process"/>
    <property type="evidence" value="ECO:0007669"/>
    <property type="project" value="TreeGrafter"/>
</dbReference>
<evidence type="ECO:0000256" key="2">
    <source>
        <dbReference type="ARBA" id="ARBA00023315"/>
    </source>
</evidence>
<evidence type="ECO:0000313" key="5">
    <source>
        <dbReference type="EMBL" id="KON85387.1"/>
    </source>
</evidence>